<evidence type="ECO:0000259" key="1">
    <source>
        <dbReference type="Pfam" id="PF18962"/>
    </source>
</evidence>
<protein>
    <recommendedName>
        <fullName evidence="1">Secretion system C-terminal sorting domain-containing protein</fullName>
    </recommendedName>
</protein>
<dbReference type="AlphaFoldDB" id="X0X345"/>
<organism evidence="2">
    <name type="scientific">marine sediment metagenome</name>
    <dbReference type="NCBI Taxonomy" id="412755"/>
    <lineage>
        <taxon>unclassified sequences</taxon>
        <taxon>metagenomes</taxon>
        <taxon>ecological metagenomes</taxon>
    </lineage>
</organism>
<accession>X0X345</accession>
<gene>
    <name evidence="2" type="ORF">S01H1_56555</name>
</gene>
<reference evidence="2" key="1">
    <citation type="journal article" date="2014" name="Front. Microbiol.">
        <title>High frequency of phylogenetically diverse reductive dehalogenase-homologous genes in deep subseafloor sedimentary metagenomes.</title>
        <authorList>
            <person name="Kawai M."/>
            <person name="Futagami T."/>
            <person name="Toyoda A."/>
            <person name="Takaki Y."/>
            <person name="Nishi S."/>
            <person name="Hori S."/>
            <person name="Arai W."/>
            <person name="Tsubouchi T."/>
            <person name="Morono Y."/>
            <person name="Uchiyama I."/>
            <person name="Ito T."/>
            <person name="Fujiyama A."/>
            <person name="Inagaki F."/>
            <person name="Takami H."/>
        </authorList>
    </citation>
    <scope>NUCLEOTIDE SEQUENCE</scope>
    <source>
        <strain evidence="2">Expedition CK06-06</strain>
    </source>
</reference>
<sequence>TGIAEGERTPAFSIRLFPNPARGVIRISFHLTESSDVTFDVFDVAGRHVGRATRRHAPKSWNTIDIGEDGAVRFERSGVYFYRLASGGRVTTGKFTIVR</sequence>
<proteinExistence type="predicted"/>
<dbReference type="InterPro" id="IPR026444">
    <property type="entry name" value="Secre_tail"/>
</dbReference>
<dbReference type="Pfam" id="PF18962">
    <property type="entry name" value="Por_Secre_tail"/>
    <property type="match status" value="1"/>
</dbReference>
<feature type="domain" description="Secretion system C-terminal sorting" evidence="1">
    <location>
        <begin position="16"/>
        <end position="97"/>
    </location>
</feature>
<evidence type="ECO:0000313" key="2">
    <source>
        <dbReference type="EMBL" id="GAG19421.1"/>
    </source>
</evidence>
<name>X0X345_9ZZZZ</name>
<dbReference type="NCBIfam" id="TIGR04183">
    <property type="entry name" value="Por_Secre_tail"/>
    <property type="match status" value="1"/>
</dbReference>
<comment type="caution">
    <text evidence="2">The sequence shown here is derived from an EMBL/GenBank/DDBJ whole genome shotgun (WGS) entry which is preliminary data.</text>
</comment>
<dbReference type="EMBL" id="BARS01036833">
    <property type="protein sequence ID" value="GAG19421.1"/>
    <property type="molecule type" value="Genomic_DNA"/>
</dbReference>
<feature type="non-terminal residue" evidence="2">
    <location>
        <position position="1"/>
    </location>
</feature>